<gene>
    <name evidence="7" type="ORF">JF887_13710</name>
</gene>
<dbReference type="InterPro" id="IPR013762">
    <property type="entry name" value="Integrase-like_cat_sf"/>
</dbReference>
<dbReference type="InterPro" id="IPR002104">
    <property type="entry name" value="Integrase_catalytic"/>
</dbReference>
<dbReference type="PROSITE" id="PS51898">
    <property type="entry name" value="TYR_RECOMBINASE"/>
    <property type="match status" value="1"/>
</dbReference>
<dbReference type="GO" id="GO:0015074">
    <property type="term" value="P:DNA integration"/>
    <property type="evidence" value="ECO:0007669"/>
    <property type="project" value="InterPro"/>
</dbReference>
<feature type="region of interest" description="Disordered" evidence="4">
    <location>
        <begin position="1"/>
        <end position="23"/>
    </location>
</feature>
<dbReference type="PANTHER" id="PTHR30349">
    <property type="entry name" value="PHAGE INTEGRASE-RELATED"/>
    <property type="match status" value="1"/>
</dbReference>
<evidence type="ECO:0000313" key="8">
    <source>
        <dbReference type="Proteomes" id="UP000614410"/>
    </source>
</evidence>
<accession>A0A934KFU0</accession>
<sequence>MPQARNKLAGRPSRTPAPRGGDDAWDWERAAAVFLRDCRRRGHTPSTQSIYQAVLLGPRTQEYRRDQEVENVSDLTADRLRQFEVELQEAELAPSTVHQYHRVLKTFLGFCAREGMGVDERVRDVAAPRLPEREPGAYSPQEETRLLAAARDPRDRMIVELLLTTGLRLSELIALDVEDIVDLGRQGAYLRVRQGKGRKDRNIPLDDGVYRQLQTYLRRHRPAGAGAIFTARRAAGALRPLSNEAIKSMLRRLGDETGIHCHAHKFRHTFASRAIADGIDPLTLQRVLGHTTLQMVSRYVHYSAADLMRAWRRAEGGQTPRR</sequence>
<evidence type="ECO:0000259" key="6">
    <source>
        <dbReference type="PROSITE" id="PS51900"/>
    </source>
</evidence>
<dbReference type="SUPFAM" id="SSF56349">
    <property type="entry name" value="DNA breaking-rejoining enzymes"/>
    <property type="match status" value="1"/>
</dbReference>
<dbReference type="Gene3D" id="1.10.443.10">
    <property type="entry name" value="Intergrase catalytic core"/>
    <property type="match status" value="1"/>
</dbReference>
<dbReference type="Proteomes" id="UP000614410">
    <property type="component" value="Unassembled WGS sequence"/>
</dbReference>
<dbReference type="GO" id="GO:0003677">
    <property type="term" value="F:DNA binding"/>
    <property type="evidence" value="ECO:0007669"/>
    <property type="project" value="UniProtKB-UniRule"/>
</dbReference>
<evidence type="ECO:0000256" key="1">
    <source>
        <dbReference type="ARBA" id="ARBA00023125"/>
    </source>
</evidence>
<dbReference type="Pfam" id="PF00589">
    <property type="entry name" value="Phage_integrase"/>
    <property type="match status" value="1"/>
</dbReference>
<evidence type="ECO:0000259" key="5">
    <source>
        <dbReference type="PROSITE" id="PS51898"/>
    </source>
</evidence>
<organism evidence="7 8">
    <name type="scientific">Candidatus Amunia macphersoniae</name>
    <dbReference type="NCBI Taxonomy" id="3127014"/>
    <lineage>
        <taxon>Bacteria</taxon>
        <taxon>Bacillati</taxon>
        <taxon>Candidatus Dormiibacterota</taxon>
        <taxon>Candidatus Dormibacteria</taxon>
        <taxon>Candidatus Aeolococcales</taxon>
        <taxon>Candidatus Aeolococcaceae</taxon>
        <taxon>Candidatus Amunia</taxon>
    </lineage>
</organism>
<dbReference type="Gene3D" id="1.10.150.130">
    <property type="match status" value="1"/>
</dbReference>
<dbReference type="CDD" id="cd00397">
    <property type="entry name" value="DNA_BRE_C"/>
    <property type="match status" value="1"/>
</dbReference>
<proteinExistence type="predicted"/>
<dbReference type="AlphaFoldDB" id="A0A934KFU0"/>
<dbReference type="GO" id="GO:0006310">
    <property type="term" value="P:DNA recombination"/>
    <property type="evidence" value="ECO:0007669"/>
    <property type="project" value="UniProtKB-KW"/>
</dbReference>
<feature type="domain" description="Core-binding (CB)" evidence="6">
    <location>
        <begin position="25"/>
        <end position="112"/>
    </location>
</feature>
<evidence type="ECO:0000313" key="7">
    <source>
        <dbReference type="EMBL" id="MBJ7610468.1"/>
    </source>
</evidence>
<name>A0A934KFU0_9BACT</name>
<dbReference type="EMBL" id="JAEKNN010000062">
    <property type="protein sequence ID" value="MBJ7610468.1"/>
    <property type="molecule type" value="Genomic_DNA"/>
</dbReference>
<keyword evidence="1 3" id="KW-0238">DNA-binding</keyword>
<evidence type="ECO:0000256" key="4">
    <source>
        <dbReference type="SAM" id="MobiDB-lite"/>
    </source>
</evidence>
<keyword evidence="2" id="KW-0233">DNA recombination</keyword>
<reference evidence="7 8" key="1">
    <citation type="submission" date="2020-10" db="EMBL/GenBank/DDBJ databases">
        <title>Ca. Dormibacterota MAGs.</title>
        <authorList>
            <person name="Montgomery K."/>
        </authorList>
    </citation>
    <scope>NUCLEOTIDE SEQUENCE [LARGE SCALE GENOMIC DNA]</scope>
    <source>
        <strain evidence="7">Mitchell_Peninsula_5</strain>
    </source>
</reference>
<dbReference type="PROSITE" id="PS51900">
    <property type="entry name" value="CB"/>
    <property type="match status" value="1"/>
</dbReference>
<protein>
    <submittedName>
        <fullName evidence="7">Tyrosine-type recombinase/integrase</fullName>
    </submittedName>
</protein>
<dbReference type="InterPro" id="IPR011010">
    <property type="entry name" value="DNA_brk_join_enz"/>
</dbReference>
<comment type="caution">
    <text evidence="7">The sequence shown here is derived from an EMBL/GenBank/DDBJ whole genome shotgun (WGS) entry which is preliminary data.</text>
</comment>
<evidence type="ECO:0000256" key="3">
    <source>
        <dbReference type="PROSITE-ProRule" id="PRU01248"/>
    </source>
</evidence>
<evidence type="ECO:0000256" key="2">
    <source>
        <dbReference type="ARBA" id="ARBA00023172"/>
    </source>
</evidence>
<dbReference type="InterPro" id="IPR044068">
    <property type="entry name" value="CB"/>
</dbReference>
<dbReference type="InterPro" id="IPR050090">
    <property type="entry name" value="Tyrosine_recombinase_XerCD"/>
</dbReference>
<dbReference type="InterPro" id="IPR010998">
    <property type="entry name" value="Integrase_recombinase_N"/>
</dbReference>
<feature type="domain" description="Tyr recombinase" evidence="5">
    <location>
        <begin position="133"/>
        <end position="312"/>
    </location>
</feature>